<feature type="compositionally biased region" description="Low complexity" evidence="2">
    <location>
        <begin position="124"/>
        <end position="146"/>
    </location>
</feature>
<dbReference type="PANTHER" id="PTHR15715">
    <property type="entry name" value="CENTROSOMAL PROTEIN OF 170 KDA"/>
    <property type="match status" value="1"/>
</dbReference>
<dbReference type="SUPFAM" id="SSF49879">
    <property type="entry name" value="SMAD/FHA domain"/>
    <property type="match status" value="1"/>
</dbReference>
<dbReference type="EMBL" id="JACYCF010000009">
    <property type="protein sequence ID" value="KAF8755120.1"/>
    <property type="molecule type" value="Genomic_DNA"/>
</dbReference>
<feature type="compositionally biased region" description="Polar residues" evidence="2">
    <location>
        <begin position="557"/>
        <end position="566"/>
    </location>
</feature>
<dbReference type="Gene3D" id="1.20.5.1070">
    <property type="entry name" value="Head and neck region of the ectodomain of NDV fusion glycoprotein"/>
    <property type="match status" value="1"/>
</dbReference>
<organism evidence="4 5">
    <name type="scientific">Rhizoctonia solani</name>
    <dbReference type="NCBI Taxonomy" id="456999"/>
    <lineage>
        <taxon>Eukaryota</taxon>
        <taxon>Fungi</taxon>
        <taxon>Dikarya</taxon>
        <taxon>Basidiomycota</taxon>
        <taxon>Agaricomycotina</taxon>
        <taxon>Agaricomycetes</taxon>
        <taxon>Cantharellales</taxon>
        <taxon>Ceratobasidiaceae</taxon>
        <taxon>Rhizoctonia</taxon>
    </lineage>
</organism>
<feature type="region of interest" description="Disordered" evidence="2">
    <location>
        <begin position="557"/>
        <end position="726"/>
    </location>
</feature>
<dbReference type="PROSITE" id="PS50006">
    <property type="entry name" value="FHA_DOMAIN"/>
    <property type="match status" value="1"/>
</dbReference>
<feature type="compositionally biased region" description="Basic residues" evidence="2">
    <location>
        <begin position="684"/>
        <end position="696"/>
    </location>
</feature>
<evidence type="ECO:0000259" key="3">
    <source>
        <dbReference type="PROSITE" id="PS50006"/>
    </source>
</evidence>
<dbReference type="InterPro" id="IPR000253">
    <property type="entry name" value="FHA_dom"/>
</dbReference>
<evidence type="ECO:0000313" key="4">
    <source>
        <dbReference type="EMBL" id="KAF8755120.1"/>
    </source>
</evidence>
<feature type="coiled-coil region" evidence="1">
    <location>
        <begin position="334"/>
        <end position="389"/>
    </location>
</feature>
<dbReference type="Gene3D" id="2.60.200.20">
    <property type="match status" value="1"/>
</dbReference>
<comment type="caution">
    <text evidence="4">The sequence shown here is derived from an EMBL/GenBank/DDBJ whole genome shotgun (WGS) entry which is preliminary data.</text>
</comment>
<dbReference type="Proteomes" id="UP000614334">
    <property type="component" value="Unassembled WGS sequence"/>
</dbReference>
<evidence type="ECO:0000256" key="2">
    <source>
        <dbReference type="SAM" id="MobiDB-lite"/>
    </source>
</evidence>
<dbReference type="PANTHER" id="PTHR15715:SF37">
    <property type="entry name" value="LD47843P"/>
    <property type="match status" value="1"/>
</dbReference>
<feature type="region of interest" description="Disordered" evidence="2">
    <location>
        <begin position="122"/>
        <end position="215"/>
    </location>
</feature>
<sequence>MAPYQMQPPPACPALYLYPLNDTFVPKQIALGGGGERNGYFDSKVLSRQHAEVWEENGKIYIKDVKSSNGTFINGDRLSAESVESEPCELKSEDIVEFGIDIVGEDNKTIIHHKGRYSSASLFAQQQHQHQQHAAQQAQAIARRQQGPLSGNNTQLGGLGGLGQGQAPPAFPRDGSRATESHYRNERHSRYHGPPPPPQHQLIPPVRQPTAEADVSAMQTQLRETQSSLQAHVDKIRAPRPTLEEHEAIKREVGSMREMLSRNRSPLQLEKEISVNTAATCSTRDREEFDDDFRCSKPKTPEPMAMLDDARHQPSLTEAIRTAEQNALHAAEQNAILSERLEALTAQLEQAITLSQGLQTHAERASSTIAALEAKVIALEEEQRAARVLGGQPGVKSDISAESDIAQLVKSELMREMEHRWDAWRAKTEEDREADKRTLAAALEQFKAVVDNQAASGSKPDSSVREDLEAIRSQLGQVDTRINQLSARIEEVSSRIEHIDNRVGDVDARVGDLDGLVSQVGNRVTNVEDHVSAELEGLRRTDRTRADAVRAISGLASDSSTSTLDAMQSAGPTLDVRKRVRKRSSRGSSGEDNSSLASSMTRASFSTRATSPSEDEGEEEDETKRTVLSKSVASSKPATASSTTQTESTDSTPSAGTAVVSKLGQREREGRGAYFVGCGGGHHSNLHRRRSRRKARSSVERCGGGCRRDWRRRVDDDPSSQGLARD</sequence>
<feature type="compositionally biased region" description="Polar residues" evidence="2">
    <location>
        <begin position="591"/>
        <end position="612"/>
    </location>
</feature>
<name>A0A8H7M1G6_9AGAM</name>
<feature type="domain" description="FHA" evidence="3">
    <location>
        <begin position="29"/>
        <end position="78"/>
    </location>
</feature>
<dbReference type="GO" id="GO:0005737">
    <property type="term" value="C:cytoplasm"/>
    <property type="evidence" value="ECO:0007669"/>
    <property type="project" value="TreeGrafter"/>
</dbReference>
<protein>
    <submittedName>
        <fullName evidence="4">Cell cycle arrest in response pheromone-related protein</fullName>
    </submittedName>
</protein>
<feature type="compositionally biased region" description="Basic and acidic residues" evidence="2">
    <location>
        <begin position="706"/>
        <end position="716"/>
    </location>
</feature>
<dbReference type="SMART" id="SM00240">
    <property type="entry name" value="FHA"/>
    <property type="match status" value="1"/>
</dbReference>
<dbReference type="Pfam" id="PF00498">
    <property type="entry name" value="FHA"/>
    <property type="match status" value="1"/>
</dbReference>
<dbReference type="InterPro" id="IPR008984">
    <property type="entry name" value="SMAD_FHA_dom_sf"/>
</dbReference>
<feature type="compositionally biased region" description="Low complexity" evidence="2">
    <location>
        <begin position="629"/>
        <end position="654"/>
    </location>
</feature>
<evidence type="ECO:0000313" key="5">
    <source>
        <dbReference type="Proteomes" id="UP000614334"/>
    </source>
</evidence>
<evidence type="ECO:0000256" key="1">
    <source>
        <dbReference type="SAM" id="Coils"/>
    </source>
</evidence>
<keyword evidence="1" id="KW-0175">Coiled coil</keyword>
<accession>A0A8H7M1G6</accession>
<proteinExistence type="predicted"/>
<reference evidence="4" key="1">
    <citation type="submission" date="2020-09" db="EMBL/GenBank/DDBJ databases">
        <title>Comparative genome analyses of four rice-infecting Rhizoctonia solani isolates reveal extensive enrichment of homogalacturonan modification genes.</title>
        <authorList>
            <person name="Lee D.-Y."/>
            <person name="Jeon J."/>
            <person name="Kim K.-T."/>
            <person name="Cheong K."/>
            <person name="Song H."/>
            <person name="Choi G."/>
            <person name="Ko J."/>
            <person name="Opiyo S.O."/>
            <person name="Zuo S."/>
            <person name="Madhav S."/>
            <person name="Lee Y.-H."/>
            <person name="Wang G.-L."/>
        </authorList>
    </citation>
    <scope>NUCLEOTIDE SEQUENCE</scope>
    <source>
        <strain evidence="4">AG1-IA B2</strain>
    </source>
</reference>
<feature type="compositionally biased region" description="Basic and acidic residues" evidence="2">
    <location>
        <begin position="174"/>
        <end position="188"/>
    </location>
</feature>
<dbReference type="AlphaFoldDB" id="A0A8H7M1G6"/>
<gene>
    <name evidence="4" type="ORF">RHS01_05744</name>
</gene>
<dbReference type="InterPro" id="IPR051176">
    <property type="entry name" value="Cent_Immune-Sig_Mod"/>
</dbReference>